<sequence length="278" mass="30951">FIQCTFLNFALQENGGKSSAIVDNNEKPCPRLNDGDLKDDVLDGDDNSNSVVKIDFARPYLIDSIRITESDDDGAAESEWITISFSDGSAQWIRLSPGSPDPEEFSFVPRVASWIKLVVQSKYKDGTVRLTEVEVYNGACVDENVCDFMGFADGEMESERYIHREVFSFLRQGTARLIFKLSNSLGQHKHTLDFQDKMRLYGGGNTLAGPTPIPGADLDPHWIPFWVDMRKTGRIVVGTGATVLVNFTATDGEVLLPFLKFNVFNTGEKIIYCDKKGV</sequence>
<accession>A0A7D9DU59</accession>
<dbReference type="Proteomes" id="UP001152795">
    <property type="component" value="Unassembled WGS sequence"/>
</dbReference>
<comment type="caution">
    <text evidence="1">The sequence shown here is derived from an EMBL/GenBank/DDBJ whole genome shotgun (WGS) entry which is preliminary data.</text>
</comment>
<dbReference type="Gene3D" id="2.60.120.260">
    <property type="entry name" value="Galactose-binding domain-like"/>
    <property type="match status" value="1"/>
</dbReference>
<reference evidence="1" key="1">
    <citation type="submission" date="2020-04" db="EMBL/GenBank/DDBJ databases">
        <authorList>
            <person name="Alioto T."/>
            <person name="Alioto T."/>
            <person name="Gomez Garrido J."/>
        </authorList>
    </citation>
    <scope>NUCLEOTIDE SEQUENCE</scope>
    <source>
        <strain evidence="1">A484AB</strain>
    </source>
</reference>
<dbReference type="SUPFAM" id="SSF49785">
    <property type="entry name" value="Galactose-binding domain-like"/>
    <property type="match status" value="1"/>
</dbReference>
<proteinExistence type="predicted"/>
<dbReference type="OrthoDB" id="5989177at2759"/>
<dbReference type="EMBL" id="CACRXK020002251">
    <property type="protein sequence ID" value="CAB3993393.1"/>
    <property type="molecule type" value="Genomic_DNA"/>
</dbReference>
<feature type="non-terminal residue" evidence="1">
    <location>
        <position position="278"/>
    </location>
</feature>
<keyword evidence="2" id="KW-1185">Reference proteome</keyword>
<gene>
    <name evidence="1" type="ORF">PACLA_8A007636</name>
</gene>
<organism evidence="1 2">
    <name type="scientific">Paramuricea clavata</name>
    <name type="common">Red gorgonian</name>
    <name type="synonym">Violescent sea-whip</name>
    <dbReference type="NCBI Taxonomy" id="317549"/>
    <lineage>
        <taxon>Eukaryota</taxon>
        <taxon>Metazoa</taxon>
        <taxon>Cnidaria</taxon>
        <taxon>Anthozoa</taxon>
        <taxon>Octocorallia</taxon>
        <taxon>Malacalcyonacea</taxon>
        <taxon>Plexauridae</taxon>
        <taxon>Paramuricea</taxon>
    </lineage>
</organism>
<evidence type="ECO:0000313" key="2">
    <source>
        <dbReference type="Proteomes" id="UP001152795"/>
    </source>
</evidence>
<dbReference type="AlphaFoldDB" id="A0A7D9DU59"/>
<evidence type="ECO:0000313" key="1">
    <source>
        <dbReference type="EMBL" id="CAB3993393.1"/>
    </source>
</evidence>
<name>A0A7D9DU59_PARCT</name>
<protein>
    <submittedName>
        <fullName evidence="1">Uncharacterized protein</fullName>
    </submittedName>
</protein>
<dbReference type="InterPro" id="IPR008979">
    <property type="entry name" value="Galactose-bd-like_sf"/>
</dbReference>